<dbReference type="SUPFAM" id="SSF53850">
    <property type="entry name" value="Periplasmic binding protein-like II"/>
    <property type="match status" value="1"/>
</dbReference>
<dbReference type="PANTHER" id="PTHR38431">
    <property type="entry name" value="BLL2305 PROTEIN"/>
    <property type="match status" value="1"/>
</dbReference>
<evidence type="ECO:0000313" key="2">
    <source>
        <dbReference type="EMBL" id="AQS51943.1"/>
    </source>
</evidence>
<dbReference type="OrthoDB" id="9805928at2"/>
<organism evidence="2 3">
    <name type="scientific">Paenalcaligenes hominis</name>
    <dbReference type="NCBI Taxonomy" id="643674"/>
    <lineage>
        <taxon>Bacteria</taxon>
        <taxon>Pseudomonadati</taxon>
        <taxon>Pseudomonadota</taxon>
        <taxon>Betaproteobacteria</taxon>
        <taxon>Burkholderiales</taxon>
        <taxon>Alcaligenaceae</taxon>
        <taxon>Paenalcaligenes</taxon>
    </lineage>
</organism>
<proteinExistence type="predicted"/>
<dbReference type="InterPro" id="IPR036390">
    <property type="entry name" value="WH_DNA-bd_sf"/>
</dbReference>
<dbReference type="EMBL" id="CP019697">
    <property type="protein sequence ID" value="AQS51943.1"/>
    <property type="molecule type" value="Genomic_DNA"/>
</dbReference>
<protein>
    <recommendedName>
        <fullName evidence="1">PBP domain-containing protein</fullName>
    </recommendedName>
</protein>
<feature type="domain" description="PBP" evidence="1">
    <location>
        <begin position="148"/>
        <end position="326"/>
    </location>
</feature>
<evidence type="ECO:0000259" key="1">
    <source>
        <dbReference type="Pfam" id="PF12727"/>
    </source>
</evidence>
<dbReference type="Proteomes" id="UP000189369">
    <property type="component" value="Chromosome"/>
</dbReference>
<name>A0A1U9K1K3_9BURK</name>
<dbReference type="SUPFAM" id="SSF46785">
    <property type="entry name" value="Winged helix' DNA-binding domain"/>
    <property type="match status" value="1"/>
</dbReference>
<dbReference type="InterPro" id="IPR036388">
    <property type="entry name" value="WH-like_DNA-bd_sf"/>
</dbReference>
<dbReference type="PANTHER" id="PTHR38431:SF1">
    <property type="entry name" value="BLL2305 PROTEIN"/>
    <property type="match status" value="1"/>
</dbReference>
<dbReference type="InterPro" id="IPR024370">
    <property type="entry name" value="PBP_domain"/>
</dbReference>
<accession>A0A1U9K1K3</accession>
<evidence type="ECO:0000313" key="3">
    <source>
        <dbReference type="Proteomes" id="UP000189369"/>
    </source>
</evidence>
<dbReference type="KEGG" id="phn:PAEH1_11025"/>
<reference evidence="2 3" key="1">
    <citation type="submission" date="2017-01" db="EMBL/GenBank/DDBJ databases">
        <title>Complete Genome Sequence of Paenalcaligenes hominis, Isolated from a paraplegic Patient with neurogenic bladder.</title>
        <authorList>
            <person name="Mukhopadhyay R."/>
            <person name="Joaquin J."/>
            <person name="Hogue R."/>
            <person name="Kilaru A."/>
            <person name="Jospin G."/>
            <person name="Mars K."/>
            <person name="Eisen J.A."/>
            <person name="Chaturvedi V."/>
        </authorList>
    </citation>
    <scope>NUCLEOTIDE SEQUENCE [LARGE SCALE GENOMIC DNA]</scope>
    <source>
        <strain evidence="2 3">15S00501</strain>
    </source>
</reference>
<dbReference type="AlphaFoldDB" id="A0A1U9K1K3"/>
<dbReference type="STRING" id="643674.PAEH1_11025"/>
<dbReference type="Gene3D" id="1.10.10.10">
    <property type="entry name" value="Winged helix-like DNA-binding domain superfamily/Winged helix DNA-binding domain"/>
    <property type="match status" value="1"/>
</dbReference>
<sequence>MDENTKVVVQAQWSVTAESTLDFSALMQLLAALDKVGNLSAAAKLTQFSYRHAWGVIRQAEQVLAVALIETSRRQGSKLTDFARQLLHRYRLSDQKVRAFLQEQQQLFSADLHDLYKKQQVLLRLYASHGFAVEGLMRQKPDDQAPYIELNYRTGIEALEALQRNECDVAGFEIPMGHYQAPTLAMYRSALSQTPLLLALLAQRNVGLFVQTGNPLGIHTIADLMRPEVRVVNRQKGSGSRNLMELMIAEQELDADLILNYGATEFTHMAVAAHVASGMADVGFGIETAAQRCGLDFISLAKQRYFFAFHQEMVNSAIIQQFLQRLRSTDYHSYMQQLAGYEAEGIGTLYTLADAFGDDFDFTTLQHTHDWTHI</sequence>
<gene>
    <name evidence="2" type="ORF">PAEH1_11025</name>
</gene>
<dbReference type="Gene3D" id="3.40.190.10">
    <property type="entry name" value="Periplasmic binding protein-like II"/>
    <property type="match status" value="1"/>
</dbReference>
<dbReference type="Pfam" id="PF12727">
    <property type="entry name" value="PBP_like"/>
    <property type="match status" value="1"/>
</dbReference>